<keyword evidence="1" id="KW-0808">Transferase</keyword>
<dbReference type="SUPFAM" id="SSF53613">
    <property type="entry name" value="Ribokinase-like"/>
    <property type="match status" value="1"/>
</dbReference>
<accession>A0A7X0FA75</accession>
<dbReference type="InterPro" id="IPR002173">
    <property type="entry name" value="Carboh/pur_kinase_PfkB_CS"/>
</dbReference>
<protein>
    <submittedName>
        <fullName evidence="4">Sugar/nucleoside kinase (Ribokinase family)</fullName>
    </submittedName>
</protein>
<sequence length="301" mass="30975">MTVPTLLVLGNVNVDLVLGEVDGWPAVGTEVVVDRSEMRPGGSAGNTALALAGMGENHLMIASVGNDPNGAWLSGQFDAASCEWIVEPCDTTLTVGIVHKGGDRVFFTTPGHLQRASLEDLIERLPQAPGDNALALISGGHLMPRIEAGTTTLLEALSAKGWRTAIDPGWPPVGWTEANKRQVNAWIAAADISLINAEEAKGLAGIDDLDAATALLVSQIGAAHTLVVKDGAQGAHAFAGGAHFHAPSPRVEVIDTVGAGDTFNAAFLASLARGGSLGAALARGVETAARAISTFPRRYSA</sequence>
<dbReference type="InterPro" id="IPR029056">
    <property type="entry name" value="Ribokinase-like"/>
</dbReference>
<dbReference type="Pfam" id="PF00294">
    <property type="entry name" value="PfkB"/>
    <property type="match status" value="1"/>
</dbReference>
<name>A0A7X0FA75_9HYPH</name>
<keyword evidence="2 4" id="KW-0418">Kinase</keyword>
<comment type="caution">
    <text evidence="4">The sequence shown here is derived from an EMBL/GenBank/DDBJ whole genome shotgun (WGS) entry which is preliminary data.</text>
</comment>
<dbReference type="Gene3D" id="3.40.1190.20">
    <property type="match status" value="1"/>
</dbReference>
<feature type="domain" description="Carbohydrate kinase PfkB" evidence="3">
    <location>
        <begin position="6"/>
        <end position="293"/>
    </location>
</feature>
<dbReference type="EMBL" id="JACHOU010000010">
    <property type="protein sequence ID" value="MBB6355982.1"/>
    <property type="molecule type" value="Genomic_DNA"/>
</dbReference>
<organism evidence="4 5">
    <name type="scientific">Aminobacter aganoensis</name>
    <dbReference type="NCBI Taxonomy" id="83264"/>
    <lineage>
        <taxon>Bacteria</taxon>
        <taxon>Pseudomonadati</taxon>
        <taxon>Pseudomonadota</taxon>
        <taxon>Alphaproteobacteria</taxon>
        <taxon>Hyphomicrobiales</taxon>
        <taxon>Phyllobacteriaceae</taxon>
        <taxon>Aminobacter</taxon>
    </lineage>
</organism>
<evidence type="ECO:0000313" key="4">
    <source>
        <dbReference type="EMBL" id="MBB6355982.1"/>
    </source>
</evidence>
<evidence type="ECO:0000313" key="5">
    <source>
        <dbReference type="Proteomes" id="UP000536262"/>
    </source>
</evidence>
<dbReference type="PROSITE" id="PS00584">
    <property type="entry name" value="PFKB_KINASES_2"/>
    <property type="match status" value="1"/>
</dbReference>
<gene>
    <name evidence="4" type="ORF">GGR00_003787</name>
</gene>
<dbReference type="InterPro" id="IPR011611">
    <property type="entry name" value="PfkB_dom"/>
</dbReference>
<reference evidence="4 5" key="1">
    <citation type="submission" date="2020-08" db="EMBL/GenBank/DDBJ databases">
        <title>Genomic Encyclopedia of Type Strains, Phase IV (KMG-IV): sequencing the most valuable type-strain genomes for metagenomic binning, comparative biology and taxonomic classification.</title>
        <authorList>
            <person name="Goeker M."/>
        </authorList>
    </citation>
    <scope>NUCLEOTIDE SEQUENCE [LARGE SCALE GENOMIC DNA]</scope>
    <source>
        <strain evidence="4 5">DSM 7051</strain>
    </source>
</reference>
<keyword evidence="5" id="KW-1185">Reference proteome</keyword>
<dbReference type="AlphaFoldDB" id="A0A7X0FA75"/>
<evidence type="ECO:0000259" key="3">
    <source>
        <dbReference type="Pfam" id="PF00294"/>
    </source>
</evidence>
<dbReference type="PANTHER" id="PTHR10584">
    <property type="entry name" value="SUGAR KINASE"/>
    <property type="match status" value="1"/>
</dbReference>
<dbReference type="GO" id="GO:0016301">
    <property type="term" value="F:kinase activity"/>
    <property type="evidence" value="ECO:0007669"/>
    <property type="project" value="UniProtKB-KW"/>
</dbReference>
<dbReference type="Proteomes" id="UP000536262">
    <property type="component" value="Unassembled WGS sequence"/>
</dbReference>
<dbReference type="PANTHER" id="PTHR10584:SF166">
    <property type="entry name" value="RIBOKINASE"/>
    <property type="match status" value="1"/>
</dbReference>
<proteinExistence type="predicted"/>
<evidence type="ECO:0000256" key="2">
    <source>
        <dbReference type="ARBA" id="ARBA00022777"/>
    </source>
</evidence>
<dbReference type="RefSeq" id="WP_184700348.1">
    <property type="nucleotide sequence ID" value="NZ_BAABEG010000001.1"/>
</dbReference>
<evidence type="ECO:0000256" key="1">
    <source>
        <dbReference type="ARBA" id="ARBA00022679"/>
    </source>
</evidence>